<dbReference type="AlphaFoldDB" id="A0A1E2RY78"/>
<evidence type="ECO:0000259" key="5">
    <source>
        <dbReference type="Pfam" id="PF00717"/>
    </source>
</evidence>
<dbReference type="STRING" id="1177755.A7A08_01809"/>
<dbReference type="CDD" id="cd06529">
    <property type="entry name" value="S24_LexA-like"/>
    <property type="match status" value="1"/>
</dbReference>
<keyword evidence="1" id="KW-0805">Transcription regulation</keyword>
<dbReference type="EMBL" id="MASI01000004">
    <property type="protein sequence ID" value="ODA67065.1"/>
    <property type="molecule type" value="Genomic_DNA"/>
</dbReference>
<comment type="caution">
    <text evidence="6">The sequence shown here is derived from an EMBL/GenBank/DDBJ whole genome shotgun (WGS) entry which is preliminary data.</text>
</comment>
<accession>A0A1E2RY78</accession>
<proteinExistence type="predicted"/>
<keyword evidence="7" id="KW-1185">Reference proteome</keyword>
<name>A0A1E2RY78_9HYPH</name>
<evidence type="ECO:0000256" key="4">
    <source>
        <dbReference type="SAM" id="MobiDB-lite"/>
    </source>
</evidence>
<keyword evidence="2" id="KW-0238">DNA-binding</keyword>
<protein>
    <submittedName>
        <fullName evidence="6">LexA repressor</fullName>
    </submittedName>
</protein>
<dbReference type="Gene3D" id="2.10.109.10">
    <property type="entry name" value="Umud Fragment, subunit A"/>
    <property type="match status" value="1"/>
</dbReference>
<dbReference type="InterPro" id="IPR036286">
    <property type="entry name" value="LexA/Signal_pep-like_sf"/>
</dbReference>
<evidence type="ECO:0000256" key="1">
    <source>
        <dbReference type="ARBA" id="ARBA00023015"/>
    </source>
</evidence>
<organism evidence="6 7">
    <name type="scientific">Methyloligella halotolerans</name>
    <dbReference type="NCBI Taxonomy" id="1177755"/>
    <lineage>
        <taxon>Bacteria</taxon>
        <taxon>Pseudomonadati</taxon>
        <taxon>Pseudomonadota</taxon>
        <taxon>Alphaproteobacteria</taxon>
        <taxon>Hyphomicrobiales</taxon>
        <taxon>Hyphomicrobiaceae</taxon>
        <taxon>Methyloligella</taxon>
    </lineage>
</organism>
<feature type="region of interest" description="Disordered" evidence="4">
    <location>
        <begin position="1"/>
        <end position="37"/>
    </location>
</feature>
<dbReference type="Pfam" id="PF00717">
    <property type="entry name" value="Peptidase_S24"/>
    <property type="match status" value="1"/>
</dbReference>
<gene>
    <name evidence="6" type="ORF">A7A08_01809</name>
</gene>
<keyword evidence="3" id="KW-0804">Transcription</keyword>
<dbReference type="GO" id="GO:0003677">
    <property type="term" value="F:DNA binding"/>
    <property type="evidence" value="ECO:0007669"/>
    <property type="project" value="UniProtKB-KW"/>
</dbReference>
<dbReference type="Proteomes" id="UP000095087">
    <property type="component" value="Unassembled WGS sequence"/>
</dbReference>
<feature type="domain" description="Peptidase S24/S26A/S26B/S26C" evidence="5">
    <location>
        <begin position="125"/>
        <end position="240"/>
    </location>
</feature>
<dbReference type="PANTHER" id="PTHR40661:SF3">
    <property type="entry name" value="FELS-1 PROPHAGE TRANSCRIPTIONAL REGULATOR"/>
    <property type="match status" value="1"/>
</dbReference>
<evidence type="ECO:0000313" key="6">
    <source>
        <dbReference type="EMBL" id="ODA67065.1"/>
    </source>
</evidence>
<dbReference type="InterPro" id="IPR039418">
    <property type="entry name" value="LexA-like"/>
</dbReference>
<dbReference type="InterPro" id="IPR015927">
    <property type="entry name" value="Peptidase_S24_S26A/B/C"/>
</dbReference>
<evidence type="ECO:0000256" key="2">
    <source>
        <dbReference type="ARBA" id="ARBA00023125"/>
    </source>
</evidence>
<sequence length="248" mass="26633">MAGREQAPEFGCPSPRMGNNSYMPKLDQTKKASAPPALDDRLTHINVWSAIDALAKRYNLSTSALAKSAGLDATSFNRSKRTTAAGRPRWPTTESISKVLHATGADLEEFIALLSGEPRAGRPIPLVGLTQAGAGGFFDDGGFPAGSGWDEVTPPGLNDESAYALEVAGDSMAPLYRPGDVLIVSPAAAIRRGDRLVVKTTDGEVMAKILVRRGPKTLELASFNPAHSDLVFPLKRIEWMHRILWVSQ</sequence>
<evidence type="ECO:0000256" key="3">
    <source>
        <dbReference type="ARBA" id="ARBA00023163"/>
    </source>
</evidence>
<dbReference type="PATRIC" id="fig|1177755.3.peg.1814"/>
<dbReference type="PANTHER" id="PTHR40661">
    <property type="match status" value="1"/>
</dbReference>
<evidence type="ECO:0000313" key="7">
    <source>
        <dbReference type="Proteomes" id="UP000095087"/>
    </source>
</evidence>
<reference evidence="6 7" key="1">
    <citation type="submission" date="2016-07" db="EMBL/GenBank/DDBJ databases">
        <title>Draft genome sequence of Methyloligella halotolerans C2T (VKM B-2706T=CCUG 61687T=DSM 25045T), a halotolerant polyhydroxybutyrate accumulating methylotroph.</title>
        <authorList>
            <person name="Vasilenko O.V."/>
            <person name="Doronina N.V."/>
            <person name="Poroshina M.N."/>
            <person name="Tarlachkov S.V."/>
            <person name="Trotsenko Y.A."/>
        </authorList>
    </citation>
    <scope>NUCLEOTIDE SEQUENCE [LARGE SCALE GENOMIC DNA]</scope>
    <source>
        <strain evidence="6 7">VKM B-2706</strain>
    </source>
</reference>
<dbReference type="SUPFAM" id="SSF51306">
    <property type="entry name" value="LexA/Signal peptidase"/>
    <property type="match status" value="1"/>
</dbReference>